<dbReference type="Gene3D" id="3.90.79.10">
    <property type="entry name" value="Nucleoside Triphosphate Pyrophosphohydrolase"/>
    <property type="match status" value="1"/>
</dbReference>
<dbReference type="EMBL" id="CP121687">
    <property type="protein sequence ID" value="WZL70554.1"/>
    <property type="molecule type" value="Genomic_DNA"/>
</dbReference>
<dbReference type="Pfam" id="PF00293">
    <property type="entry name" value="NUDIX"/>
    <property type="match status" value="1"/>
</dbReference>
<dbReference type="Proteomes" id="UP001486565">
    <property type="component" value="Chromosome"/>
</dbReference>
<dbReference type="PROSITE" id="PS00893">
    <property type="entry name" value="NUDIX_BOX"/>
    <property type="match status" value="1"/>
</dbReference>
<protein>
    <submittedName>
        <fullName evidence="4">NUDIX hydrolase</fullName>
        <ecNumber evidence="4">3.6.-.-</ecNumber>
    </submittedName>
</protein>
<dbReference type="RefSeq" id="WP_341877519.1">
    <property type="nucleotide sequence ID" value="NZ_CP121687.1"/>
</dbReference>
<gene>
    <name evidence="4" type="ORF">QBE51_03220</name>
</gene>
<dbReference type="InterPro" id="IPR000086">
    <property type="entry name" value="NUDIX_hydrolase_dom"/>
</dbReference>
<dbReference type="InterPro" id="IPR020084">
    <property type="entry name" value="NUDIX_hydrolase_CS"/>
</dbReference>
<organism evidence="4 5">
    <name type="scientific">Defluviitalea saccharophila</name>
    <dbReference type="NCBI Taxonomy" id="879970"/>
    <lineage>
        <taxon>Bacteria</taxon>
        <taxon>Bacillati</taxon>
        <taxon>Bacillota</taxon>
        <taxon>Clostridia</taxon>
        <taxon>Lachnospirales</taxon>
        <taxon>Defluviitaleaceae</taxon>
        <taxon>Defluviitalea</taxon>
    </lineage>
</organism>
<comment type="cofactor">
    <cofactor evidence="1">
        <name>Mg(2+)</name>
        <dbReference type="ChEBI" id="CHEBI:18420"/>
    </cofactor>
</comment>
<name>A0ABZ2Y7J6_9FIRM</name>
<keyword evidence="2 4" id="KW-0378">Hydrolase</keyword>
<accession>A0ABZ2Y7J6</accession>
<reference evidence="4 5" key="1">
    <citation type="submission" date="2023-03" db="EMBL/GenBank/DDBJ databases">
        <title>Novel Species.</title>
        <authorList>
            <person name="Ma S."/>
        </authorList>
    </citation>
    <scope>NUCLEOTIDE SEQUENCE [LARGE SCALE GENOMIC DNA]</scope>
    <source>
        <strain evidence="4 5">LIND6LT2</strain>
    </source>
</reference>
<dbReference type="SUPFAM" id="SSF55811">
    <property type="entry name" value="Nudix"/>
    <property type="match status" value="1"/>
</dbReference>
<proteinExistence type="predicted"/>
<evidence type="ECO:0000259" key="3">
    <source>
        <dbReference type="PROSITE" id="PS51462"/>
    </source>
</evidence>
<dbReference type="GO" id="GO:0016787">
    <property type="term" value="F:hydrolase activity"/>
    <property type="evidence" value="ECO:0007669"/>
    <property type="project" value="UniProtKB-KW"/>
</dbReference>
<sequence>MNLEHKTVSREEIYKGAIVSLVKDTITLPNGKTAQREVVLHNGASAVVPMDNEGNILLVRQYRHPAGKELLEIPAGLLEDGEDPLECAKRELEEETGYKASEFSHIFSTYSAIGFCTEKIHIYLAKGLYEGKQNLDEDEFVNIEKYPLEEALQMIFDGRIEDGKTVCGILAAKKLTDSKK</sequence>
<evidence type="ECO:0000256" key="2">
    <source>
        <dbReference type="ARBA" id="ARBA00022801"/>
    </source>
</evidence>
<dbReference type="InterPro" id="IPR015797">
    <property type="entry name" value="NUDIX_hydrolase-like_dom_sf"/>
</dbReference>
<dbReference type="PROSITE" id="PS51462">
    <property type="entry name" value="NUDIX"/>
    <property type="match status" value="1"/>
</dbReference>
<dbReference type="PANTHER" id="PTHR11839">
    <property type="entry name" value="UDP/ADP-SUGAR PYROPHOSPHATASE"/>
    <property type="match status" value="1"/>
</dbReference>
<feature type="domain" description="Nudix hydrolase" evidence="3">
    <location>
        <begin position="39"/>
        <end position="173"/>
    </location>
</feature>
<evidence type="ECO:0000256" key="1">
    <source>
        <dbReference type="ARBA" id="ARBA00001946"/>
    </source>
</evidence>
<dbReference type="PANTHER" id="PTHR11839:SF18">
    <property type="entry name" value="NUDIX HYDROLASE DOMAIN-CONTAINING PROTEIN"/>
    <property type="match status" value="1"/>
</dbReference>
<dbReference type="EC" id="3.6.-.-" evidence="4"/>
<evidence type="ECO:0000313" key="5">
    <source>
        <dbReference type="Proteomes" id="UP001486565"/>
    </source>
</evidence>
<evidence type="ECO:0000313" key="4">
    <source>
        <dbReference type="EMBL" id="WZL70554.1"/>
    </source>
</evidence>
<keyword evidence="5" id="KW-1185">Reference proteome</keyword>